<sequence length="143" mass="15273">MNIDINWLAVVAAALSTMIVGAVFYAPPVFGNVWMRWTGRDPESTEGGSPWIFVGAFLASVVTATVLAGVVFLAYAFWGGTFLGIAVLTGLALWLGFTAARLLVHDLFDLRTLKLTALNSLHELITIVVMALIIGVWPPAGVV</sequence>
<gene>
    <name evidence="2" type="ORF">FB466_1521</name>
</gene>
<dbReference type="Pfam" id="PF08570">
    <property type="entry name" value="DUF1761"/>
    <property type="match status" value="1"/>
</dbReference>
<dbReference type="EMBL" id="VFPN01000002">
    <property type="protein sequence ID" value="TQM63264.1"/>
    <property type="molecule type" value="Genomic_DNA"/>
</dbReference>
<reference evidence="2 3" key="1">
    <citation type="submission" date="2019-06" db="EMBL/GenBank/DDBJ databases">
        <title>Sequencing the genomes of 1000 actinobacteria strains.</title>
        <authorList>
            <person name="Klenk H.-P."/>
        </authorList>
    </citation>
    <scope>NUCLEOTIDE SEQUENCE [LARGE SCALE GENOMIC DNA]</scope>
    <source>
        <strain evidence="2 3">DSM 18031</strain>
    </source>
</reference>
<keyword evidence="1" id="KW-0472">Membrane</keyword>
<dbReference type="RefSeq" id="WP_141917271.1">
    <property type="nucleotide sequence ID" value="NZ_BAAAYS010000021.1"/>
</dbReference>
<keyword evidence="1" id="KW-0812">Transmembrane</keyword>
<name>A0A543HY35_9MICO</name>
<comment type="caution">
    <text evidence="2">The sequence shown here is derived from an EMBL/GenBank/DDBJ whole genome shotgun (WGS) entry which is preliminary data.</text>
</comment>
<organism evidence="2 3">
    <name type="scientific">Klugiella xanthotipulae</name>
    <dbReference type="NCBI Taxonomy" id="244735"/>
    <lineage>
        <taxon>Bacteria</taxon>
        <taxon>Bacillati</taxon>
        <taxon>Actinomycetota</taxon>
        <taxon>Actinomycetes</taxon>
        <taxon>Micrococcales</taxon>
        <taxon>Microbacteriaceae</taxon>
        <taxon>Klugiella</taxon>
    </lineage>
</organism>
<feature type="transmembrane region" description="Helical" evidence="1">
    <location>
        <begin position="82"/>
        <end position="104"/>
    </location>
</feature>
<dbReference type="AlphaFoldDB" id="A0A543HY35"/>
<evidence type="ECO:0000256" key="1">
    <source>
        <dbReference type="SAM" id="Phobius"/>
    </source>
</evidence>
<dbReference type="Proteomes" id="UP000318331">
    <property type="component" value="Unassembled WGS sequence"/>
</dbReference>
<keyword evidence="1" id="KW-1133">Transmembrane helix</keyword>
<accession>A0A543HY35</accession>
<protein>
    <submittedName>
        <fullName evidence="2">Uncharacterized protein DUF1761</fullName>
    </submittedName>
</protein>
<dbReference type="OrthoDB" id="3692045at2"/>
<feature type="transmembrane region" description="Helical" evidence="1">
    <location>
        <begin position="116"/>
        <end position="137"/>
    </location>
</feature>
<evidence type="ECO:0000313" key="3">
    <source>
        <dbReference type="Proteomes" id="UP000318331"/>
    </source>
</evidence>
<dbReference type="InterPro" id="IPR013879">
    <property type="entry name" value="DUF1761"/>
</dbReference>
<feature type="transmembrane region" description="Helical" evidence="1">
    <location>
        <begin position="51"/>
        <end position="76"/>
    </location>
</feature>
<feature type="transmembrane region" description="Helical" evidence="1">
    <location>
        <begin position="6"/>
        <end position="30"/>
    </location>
</feature>
<evidence type="ECO:0000313" key="2">
    <source>
        <dbReference type="EMBL" id="TQM63264.1"/>
    </source>
</evidence>
<proteinExistence type="predicted"/>
<keyword evidence="3" id="KW-1185">Reference proteome</keyword>